<reference evidence="5 6" key="1">
    <citation type="submission" date="2022-04" db="EMBL/GenBank/DDBJ databases">
        <title>Halobacillus sp. isolated from saltern.</title>
        <authorList>
            <person name="Won M."/>
            <person name="Lee C.-M."/>
            <person name="Woen H.-Y."/>
            <person name="Kwon S.-W."/>
        </authorList>
    </citation>
    <scope>NUCLEOTIDE SEQUENCE [LARGE SCALE GENOMIC DNA]</scope>
    <source>
        <strain evidence="5 6">SSBR10-3</strain>
    </source>
</reference>
<dbReference type="RefSeq" id="WP_244711295.1">
    <property type="nucleotide sequence ID" value="NZ_CP095073.1"/>
</dbReference>
<dbReference type="Pfam" id="PF00248">
    <property type="entry name" value="Aldo_ket_red"/>
    <property type="match status" value="1"/>
</dbReference>
<evidence type="ECO:0000313" key="5">
    <source>
        <dbReference type="EMBL" id="UOQ44945.1"/>
    </source>
</evidence>
<keyword evidence="6" id="KW-1185">Reference proteome</keyword>
<keyword evidence="3" id="KW-0560">Oxidoreductase</keyword>
<organism evidence="5 6">
    <name type="scientific">Halobacillus salinarum</name>
    <dbReference type="NCBI Taxonomy" id="2932257"/>
    <lineage>
        <taxon>Bacteria</taxon>
        <taxon>Bacillati</taxon>
        <taxon>Bacillota</taxon>
        <taxon>Bacilli</taxon>
        <taxon>Bacillales</taxon>
        <taxon>Bacillaceae</taxon>
        <taxon>Halobacillus</taxon>
    </lineage>
</organism>
<dbReference type="InterPro" id="IPR036812">
    <property type="entry name" value="NAD(P)_OxRdtase_dom_sf"/>
</dbReference>
<protein>
    <submittedName>
        <fullName evidence="5">Aldo/keto reductase</fullName>
    </submittedName>
</protein>
<accession>A0ABY4ELS0</accession>
<dbReference type="Gene3D" id="3.20.20.100">
    <property type="entry name" value="NADP-dependent oxidoreductase domain"/>
    <property type="match status" value="1"/>
</dbReference>
<proteinExistence type="inferred from homology"/>
<dbReference type="PANTHER" id="PTHR43827">
    <property type="entry name" value="2,5-DIKETO-D-GLUCONIC ACID REDUCTASE"/>
    <property type="match status" value="1"/>
</dbReference>
<evidence type="ECO:0000256" key="1">
    <source>
        <dbReference type="ARBA" id="ARBA00007905"/>
    </source>
</evidence>
<evidence type="ECO:0000259" key="4">
    <source>
        <dbReference type="Pfam" id="PF00248"/>
    </source>
</evidence>
<name>A0ABY4ELS0_9BACI</name>
<gene>
    <name evidence="5" type="ORF">MUN89_03050</name>
</gene>
<keyword evidence="2" id="KW-0521">NADP</keyword>
<sequence>MRYKTLNNNVVMPQVGFGVFKIPNDEAEAAVTHALEAGYRSIDTASYYENEEGVGRALQKSSIPREDLFITTKLWNHEQGYEEALHAFERSRERLGLEYIDLYLIHWPAPANNKYVETYQALEKLYADGKVKAIGVSNFQTEHLDRLLAECSVTPVLNQVECHPYFAQEEIKNYCRRHDIFVEAWGPIMQGGEVLKDSTILSIAEAHGKTPAQVILRWHLQNDTIIIPKSVTPHRIKENLDLFDFELSEAEMNQIVQLDKGARQGRHPLEVK</sequence>
<dbReference type="PANTHER" id="PTHR43827:SF3">
    <property type="entry name" value="NADP-DEPENDENT OXIDOREDUCTASE DOMAIN-CONTAINING PROTEIN"/>
    <property type="match status" value="1"/>
</dbReference>
<dbReference type="InterPro" id="IPR020471">
    <property type="entry name" value="AKR"/>
</dbReference>
<dbReference type="Proteomes" id="UP000831787">
    <property type="component" value="Chromosome"/>
</dbReference>
<dbReference type="PRINTS" id="PR00069">
    <property type="entry name" value="ALDKETRDTASE"/>
</dbReference>
<dbReference type="PROSITE" id="PS00063">
    <property type="entry name" value="ALDOKETO_REDUCTASE_3"/>
    <property type="match status" value="1"/>
</dbReference>
<dbReference type="InterPro" id="IPR018170">
    <property type="entry name" value="Aldo/ket_reductase_CS"/>
</dbReference>
<feature type="domain" description="NADP-dependent oxidoreductase" evidence="4">
    <location>
        <begin position="21"/>
        <end position="259"/>
    </location>
</feature>
<evidence type="ECO:0000313" key="6">
    <source>
        <dbReference type="Proteomes" id="UP000831787"/>
    </source>
</evidence>
<evidence type="ECO:0000256" key="3">
    <source>
        <dbReference type="ARBA" id="ARBA00023002"/>
    </source>
</evidence>
<evidence type="ECO:0000256" key="2">
    <source>
        <dbReference type="ARBA" id="ARBA00022857"/>
    </source>
</evidence>
<comment type="similarity">
    <text evidence="1">Belongs to the aldo/keto reductase family.</text>
</comment>
<dbReference type="InterPro" id="IPR023210">
    <property type="entry name" value="NADP_OxRdtase_dom"/>
</dbReference>
<dbReference type="PROSITE" id="PS00062">
    <property type="entry name" value="ALDOKETO_REDUCTASE_2"/>
    <property type="match status" value="1"/>
</dbReference>
<dbReference type="PIRSF" id="PIRSF000097">
    <property type="entry name" value="AKR"/>
    <property type="match status" value="1"/>
</dbReference>
<dbReference type="EMBL" id="CP095073">
    <property type="protein sequence ID" value="UOQ44945.1"/>
    <property type="molecule type" value="Genomic_DNA"/>
</dbReference>
<dbReference type="PROSITE" id="PS00798">
    <property type="entry name" value="ALDOKETO_REDUCTASE_1"/>
    <property type="match status" value="1"/>
</dbReference>
<dbReference type="SUPFAM" id="SSF51430">
    <property type="entry name" value="NAD(P)-linked oxidoreductase"/>
    <property type="match status" value="1"/>
</dbReference>